<evidence type="ECO:0000313" key="6">
    <source>
        <dbReference type="Proteomes" id="UP001500393"/>
    </source>
</evidence>
<organism evidence="5 6">
    <name type="scientific">Kribbella sancticallisti</name>
    <dbReference type="NCBI Taxonomy" id="460087"/>
    <lineage>
        <taxon>Bacteria</taxon>
        <taxon>Bacillati</taxon>
        <taxon>Actinomycetota</taxon>
        <taxon>Actinomycetes</taxon>
        <taxon>Propionibacteriales</taxon>
        <taxon>Kribbellaceae</taxon>
        <taxon>Kribbella</taxon>
    </lineage>
</organism>
<protein>
    <submittedName>
        <fullName evidence="5">FAD-dependent monooxygenase</fullName>
    </submittedName>
</protein>
<sequence>MACFVAENRRPKAVVNGWGVSNVVDVDVVVVGAGPAGLMLAAELRLAGVRPLVLERRLDVREVPRANGLGGQILELLHYRGVLERLKSASTDSNPVPRFPFGGVQLDLTQLADPPLHAVQIPQPRLERLLGERAGELGAEVRRGHEVVAVRQDDATVTVDVLGPDGEYQLTAGYVVGCDGARSRVRDLAGIPFPGTTYPEVQRLGQVGLADSVTQLDNGDLDVPGVGRIPAGYTRTDRAVFALGSLVPGELFISTTEDESTDADDDDPMTVAELQDSIRRVLGVDLPLGAPIRLSRYTYQARQAEQYRDGRILLAGDAAHLFPATGIGLNAGMLDAVNLAWKLAATIHGWAPTGLLDTYHDERRYAGARVMLQTEAQVALRRGHDSAADALREVFQELVTDEPAVRRMAAMIATTDLRYPMPGGDHPVTGTFAPDLTLHNDQGTSTVADLMHQARPVFLDLADRPDLREAAREWADRIDIHTAKTADRPAEALLIRPDAHIAWAATPDSTASALREALTNWFGAPLPEPTLAT</sequence>
<feature type="domain" description="FAD-binding" evidence="4">
    <location>
        <begin position="25"/>
        <end position="371"/>
    </location>
</feature>
<evidence type="ECO:0000259" key="4">
    <source>
        <dbReference type="Pfam" id="PF01494"/>
    </source>
</evidence>
<keyword evidence="2" id="KW-0285">Flavoprotein</keyword>
<reference evidence="5 6" key="1">
    <citation type="journal article" date="2019" name="Int. J. Syst. Evol. Microbiol.">
        <title>The Global Catalogue of Microorganisms (GCM) 10K type strain sequencing project: providing services to taxonomists for standard genome sequencing and annotation.</title>
        <authorList>
            <consortium name="The Broad Institute Genomics Platform"/>
            <consortium name="The Broad Institute Genome Sequencing Center for Infectious Disease"/>
            <person name="Wu L."/>
            <person name="Ma J."/>
        </authorList>
    </citation>
    <scope>NUCLEOTIDE SEQUENCE [LARGE SCALE GENOMIC DNA]</scope>
    <source>
        <strain evidence="5 6">JCM 14969</strain>
    </source>
</reference>
<keyword evidence="6" id="KW-1185">Reference proteome</keyword>
<dbReference type="PANTHER" id="PTHR43004:SF19">
    <property type="entry name" value="BINDING MONOOXYGENASE, PUTATIVE (JCVI)-RELATED"/>
    <property type="match status" value="1"/>
</dbReference>
<dbReference type="Proteomes" id="UP001500393">
    <property type="component" value="Unassembled WGS sequence"/>
</dbReference>
<evidence type="ECO:0000256" key="1">
    <source>
        <dbReference type="ARBA" id="ARBA00001974"/>
    </source>
</evidence>
<dbReference type="GO" id="GO:0004497">
    <property type="term" value="F:monooxygenase activity"/>
    <property type="evidence" value="ECO:0007669"/>
    <property type="project" value="UniProtKB-KW"/>
</dbReference>
<accession>A0ABN2DZI3</accession>
<evidence type="ECO:0000313" key="5">
    <source>
        <dbReference type="EMBL" id="GAA1591552.1"/>
    </source>
</evidence>
<dbReference type="RefSeq" id="WP_344218281.1">
    <property type="nucleotide sequence ID" value="NZ_BAAAOS010000037.1"/>
</dbReference>
<comment type="cofactor">
    <cofactor evidence="1">
        <name>FAD</name>
        <dbReference type="ChEBI" id="CHEBI:57692"/>
    </cofactor>
</comment>
<comment type="caution">
    <text evidence="5">The sequence shown here is derived from an EMBL/GenBank/DDBJ whole genome shotgun (WGS) entry which is preliminary data.</text>
</comment>
<evidence type="ECO:0000256" key="3">
    <source>
        <dbReference type="ARBA" id="ARBA00022827"/>
    </source>
</evidence>
<keyword evidence="5" id="KW-0503">Monooxygenase</keyword>
<dbReference type="Pfam" id="PF21274">
    <property type="entry name" value="Rng_hyd_C"/>
    <property type="match status" value="1"/>
</dbReference>
<dbReference type="InterPro" id="IPR050641">
    <property type="entry name" value="RIFMO-like"/>
</dbReference>
<dbReference type="SUPFAM" id="SSF51905">
    <property type="entry name" value="FAD/NAD(P)-binding domain"/>
    <property type="match status" value="1"/>
</dbReference>
<dbReference type="Pfam" id="PF01494">
    <property type="entry name" value="FAD_binding_3"/>
    <property type="match status" value="1"/>
</dbReference>
<dbReference type="Gene3D" id="3.50.50.60">
    <property type="entry name" value="FAD/NAD(P)-binding domain"/>
    <property type="match status" value="1"/>
</dbReference>
<dbReference type="InterPro" id="IPR036188">
    <property type="entry name" value="FAD/NAD-bd_sf"/>
</dbReference>
<dbReference type="EMBL" id="BAAAOS010000037">
    <property type="protein sequence ID" value="GAA1591552.1"/>
    <property type="molecule type" value="Genomic_DNA"/>
</dbReference>
<keyword evidence="5" id="KW-0560">Oxidoreductase</keyword>
<dbReference type="InterPro" id="IPR002938">
    <property type="entry name" value="FAD-bd"/>
</dbReference>
<dbReference type="Gene3D" id="3.30.70.2450">
    <property type="match status" value="1"/>
</dbReference>
<dbReference type="PANTHER" id="PTHR43004">
    <property type="entry name" value="TRK SYSTEM POTASSIUM UPTAKE PROTEIN"/>
    <property type="match status" value="1"/>
</dbReference>
<dbReference type="Gene3D" id="3.40.30.120">
    <property type="match status" value="1"/>
</dbReference>
<gene>
    <name evidence="5" type="ORF">GCM10009789_51950</name>
</gene>
<evidence type="ECO:0000256" key="2">
    <source>
        <dbReference type="ARBA" id="ARBA00022630"/>
    </source>
</evidence>
<dbReference type="PRINTS" id="PR00420">
    <property type="entry name" value="RNGMNOXGNASE"/>
</dbReference>
<proteinExistence type="predicted"/>
<name>A0ABN2DZI3_9ACTN</name>
<keyword evidence="3" id="KW-0274">FAD</keyword>